<dbReference type="EMBL" id="AP028914">
    <property type="protein sequence ID" value="BES95658.1"/>
    <property type="molecule type" value="Genomic_DNA"/>
</dbReference>
<evidence type="ECO:0000256" key="2">
    <source>
        <dbReference type="ARBA" id="ARBA00010370"/>
    </source>
</evidence>
<keyword evidence="12" id="KW-0472">Membrane</keyword>
<evidence type="ECO:0000256" key="1">
    <source>
        <dbReference type="ARBA" id="ARBA00001947"/>
    </source>
</evidence>
<dbReference type="PANTHER" id="PTHR10201">
    <property type="entry name" value="MATRIX METALLOPROTEINASE"/>
    <property type="match status" value="1"/>
</dbReference>
<feature type="repeat" description="Hemopexin" evidence="10">
    <location>
        <begin position="280"/>
        <end position="328"/>
    </location>
</feature>
<feature type="repeat" description="Hemopexin" evidence="10">
    <location>
        <begin position="379"/>
        <end position="427"/>
    </location>
</feature>
<proteinExistence type="inferred from homology"/>
<evidence type="ECO:0000256" key="6">
    <source>
        <dbReference type="ARBA" id="ARBA00022801"/>
    </source>
</evidence>
<evidence type="ECO:0000256" key="10">
    <source>
        <dbReference type="PROSITE-ProRule" id="PRU01011"/>
    </source>
</evidence>
<sequence length="523" mass="59640">MMDACRNSANGPRSTNKLPPPCVCLLCGIDKAALSVRLICVGMRSPYGRHCGGLCLRTKHFNNSSLDYGRLRSDLHLALQLWARHSRLTFSEVNSDNADILVYFEKGFHGDGFPFDGAGQVLAHAFFPGQGRGGDVHFDIEENWLLTGDEDNGHGVNLFLVAAHEFGHSLGLSHSSVPGSLMYPWYNNNNGVAGQFQLSDDDRYGIQQIYGAKEKLWSNHTRGKPSRWPLRPPTLAPPREGYRPSTPVTESTRTTTRTTTTTTRRPTTRKNTWGVENEKPDTCNTDYDAISIIRKEVFIFKGKYLWRIGDRGLYAGYPALTSRLWNNLPTSLHKIDAVYERLDKKIVFFIGRWFYVFDGTALEPTYPRPLTTLGLPKTVEKIDAAMIWGYNSKTYFFSGTMYWKFDEDEGRVELDYPRDMANIWKGVGYNIDAAFQWKDGNVYFFKGKGFWKFNDRTMNVEHHKPTQSSHFWMGCPSVDLNNTFDNEIPQNGDRSPNHSHAIVPTSNYVILGFLVTIFRLWYR</sequence>
<evidence type="ECO:0000256" key="5">
    <source>
        <dbReference type="ARBA" id="ARBA00022737"/>
    </source>
</evidence>
<reference evidence="14 15" key="1">
    <citation type="submission" date="2023-09" db="EMBL/GenBank/DDBJ databases">
        <title>Nesidiocoris tenuis whole genome shotgun sequence.</title>
        <authorList>
            <person name="Shibata T."/>
            <person name="Shimoda M."/>
            <person name="Kobayashi T."/>
            <person name="Uehara T."/>
        </authorList>
    </citation>
    <scope>NUCLEOTIDE SEQUENCE [LARGE SCALE GENOMIC DNA]</scope>
    <source>
        <strain evidence="14 15">Japan</strain>
    </source>
</reference>
<keyword evidence="3" id="KW-0645">Protease</keyword>
<evidence type="ECO:0000256" key="4">
    <source>
        <dbReference type="ARBA" id="ARBA00022723"/>
    </source>
</evidence>
<dbReference type="PANTHER" id="PTHR10201:SF308">
    <property type="entry name" value="MATRIX METALLOPROTEINASE 2"/>
    <property type="match status" value="1"/>
</dbReference>
<evidence type="ECO:0000256" key="9">
    <source>
        <dbReference type="ARBA" id="ARBA00023145"/>
    </source>
</evidence>
<gene>
    <name evidence="14" type="ORF">NTJ_08468</name>
</gene>
<feature type="region of interest" description="Disordered" evidence="11">
    <location>
        <begin position="221"/>
        <end position="277"/>
    </location>
</feature>
<evidence type="ECO:0000313" key="14">
    <source>
        <dbReference type="EMBL" id="BES95658.1"/>
    </source>
</evidence>
<dbReference type="Pfam" id="PF00413">
    <property type="entry name" value="Peptidase_M10"/>
    <property type="match status" value="1"/>
</dbReference>
<dbReference type="Pfam" id="PF00045">
    <property type="entry name" value="Hemopexin"/>
    <property type="match status" value="4"/>
</dbReference>
<dbReference type="SMART" id="SM00120">
    <property type="entry name" value="HX"/>
    <property type="match status" value="4"/>
</dbReference>
<evidence type="ECO:0000256" key="7">
    <source>
        <dbReference type="ARBA" id="ARBA00022833"/>
    </source>
</evidence>
<dbReference type="InterPro" id="IPR036375">
    <property type="entry name" value="Hemopexin-like_dom_sf"/>
</dbReference>
<keyword evidence="12" id="KW-0812">Transmembrane</keyword>
<dbReference type="Proteomes" id="UP001307889">
    <property type="component" value="Chromosome 6"/>
</dbReference>
<organism evidence="14 15">
    <name type="scientific">Nesidiocoris tenuis</name>
    <dbReference type="NCBI Taxonomy" id="355587"/>
    <lineage>
        <taxon>Eukaryota</taxon>
        <taxon>Metazoa</taxon>
        <taxon>Ecdysozoa</taxon>
        <taxon>Arthropoda</taxon>
        <taxon>Hexapoda</taxon>
        <taxon>Insecta</taxon>
        <taxon>Pterygota</taxon>
        <taxon>Neoptera</taxon>
        <taxon>Paraneoptera</taxon>
        <taxon>Hemiptera</taxon>
        <taxon>Heteroptera</taxon>
        <taxon>Panheteroptera</taxon>
        <taxon>Cimicomorpha</taxon>
        <taxon>Miridae</taxon>
        <taxon>Dicyphina</taxon>
        <taxon>Nesidiocoris</taxon>
    </lineage>
</organism>
<protein>
    <submittedName>
        <fullName evidence="14">Matrix metalloproteinase</fullName>
    </submittedName>
</protein>
<dbReference type="GO" id="GO:0008237">
    <property type="term" value="F:metallopeptidase activity"/>
    <property type="evidence" value="ECO:0007669"/>
    <property type="project" value="UniProtKB-KW"/>
</dbReference>
<evidence type="ECO:0000256" key="8">
    <source>
        <dbReference type="ARBA" id="ARBA00023049"/>
    </source>
</evidence>
<dbReference type="InterPro" id="IPR021190">
    <property type="entry name" value="Pept_M10A"/>
</dbReference>
<evidence type="ECO:0000313" key="15">
    <source>
        <dbReference type="Proteomes" id="UP001307889"/>
    </source>
</evidence>
<dbReference type="PROSITE" id="PS51642">
    <property type="entry name" value="HEMOPEXIN_2"/>
    <property type="match status" value="4"/>
</dbReference>
<evidence type="ECO:0000256" key="12">
    <source>
        <dbReference type="SAM" id="Phobius"/>
    </source>
</evidence>
<dbReference type="SUPFAM" id="SSF50923">
    <property type="entry name" value="Hemopexin-like domain"/>
    <property type="match status" value="1"/>
</dbReference>
<feature type="transmembrane region" description="Helical" evidence="12">
    <location>
        <begin position="501"/>
        <end position="522"/>
    </location>
</feature>
<accession>A0ABN7AUE6</accession>
<keyword evidence="9" id="KW-0865">Zymogen</keyword>
<feature type="compositionally biased region" description="Low complexity" evidence="11">
    <location>
        <begin position="243"/>
        <end position="265"/>
    </location>
</feature>
<dbReference type="InterPro" id="IPR001818">
    <property type="entry name" value="Pept_M10_metallopeptidase"/>
</dbReference>
<feature type="repeat" description="Hemopexin" evidence="10">
    <location>
        <begin position="428"/>
        <end position="475"/>
    </location>
</feature>
<dbReference type="SUPFAM" id="SSF55486">
    <property type="entry name" value="Metalloproteases ('zincins'), catalytic domain"/>
    <property type="match status" value="1"/>
</dbReference>
<keyword evidence="5" id="KW-0677">Repeat</keyword>
<feature type="domain" description="Peptidase metallopeptidase" evidence="13">
    <location>
        <begin position="56"/>
        <end position="212"/>
    </location>
</feature>
<keyword evidence="6" id="KW-0378">Hydrolase</keyword>
<keyword evidence="15" id="KW-1185">Reference proteome</keyword>
<dbReference type="Gene3D" id="2.110.10.10">
    <property type="entry name" value="Hemopexin-like domain"/>
    <property type="match status" value="1"/>
</dbReference>
<feature type="repeat" description="Hemopexin" evidence="10">
    <location>
        <begin position="332"/>
        <end position="377"/>
    </location>
</feature>
<evidence type="ECO:0000256" key="3">
    <source>
        <dbReference type="ARBA" id="ARBA00022670"/>
    </source>
</evidence>
<dbReference type="SMART" id="SM00235">
    <property type="entry name" value="ZnMc"/>
    <property type="match status" value="1"/>
</dbReference>
<keyword evidence="12" id="KW-1133">Transmembrane helix</keyword>
<name>A0ABN7AUE6_9HEMI</name>
<dbReference type="InterPro" id="IPR033739">
    <property type="entry name" value="M10A_MMP"/>
</dbReference>
<dbReference type="InterPro" id="IPR000585">
    <property type="entry name" value="Hemopexin-like_dom"/>
</dbReference>
<dbReference type="InterPro" id="IPR006026">
    <property type="entry name" value="Peptidase_Metallo"/>
</dbReference>
<evidence type="ECO:0000256" key="11">
    <source>
        <dbReference type="SAM" id="MobiDB-lite"/>
    </source>
</evidence>
<dbReference type="CDD" id="cd00094">
    <property type="entry name" value="HX"/>
    <property type="match status" value="1"/>
</dbReference>
<evidence type="ECO:0000259" key="13">
    <source>
        <dbReference type="SMART" id="SM00235"/>
    </source>
</evidence>
<dbReference type="InterPro" id="IPR018487">
    <property type="entry name" value="Hemopexin-like_repeat"/>
</dbReference>
<comment type="cofactor">
    <cofactor evidence="1">
        <name>Zn(2+)</name>
        <dbReference type="ChEBI" id="CHEBI:29105"/>
    </cofactor>
</comment>
<dbReference type="PRINTS" id="PR00138">
    <property type="entry name" value="MATRIXIN"/>
</dbReference>
<dbReference type="CDD" id="cd04278">
    <property type="entry name" value="ZnMc_MMP"/>
    <property type="match status" value="1"/>
</dbReference>
<dbReference type="Gene3D" id="3.40.390.10">
    <property type="entry name" value="Collagenase (Catalytic Domain)"/>
    <property type="match status" value="1"/>
</dbReference>
<dbReference type="InterPro" id="IPR024079">
    <property type="entry name" value="MetalloPept_cat_dom_sf"/>
</dbReference>
<keyword evidence="7" id="KW-0862">Zinc</keyword>
<keyword evidence="8 14" id="KW-0482">Metalloprotease</keyword>
<comment type="similarity">
    <text evidence="2">Belongs to the peptidase M10A family.</text>
</comment>
<keyword evidence="4" id="KW-0479">Metal-binding</keyword>